<keyword evidence="2" id="KW-0378">Hydrolase</keyword>
<reference evidence="4 5" key="1">
    <citation type="submission" date="2016-05" db="EMBL/GenBank/DDBJ databases">
        <authorList>
            <person name="Lavstsen T."/>
            <person name="Jespersen J.S."/>
        </authorList>
    </citation>
    <scope>NUCLEOTIDE SEQUENCE [LARGE SCALE GENOMIC DNA]</scope>
    <source>
        <strain evidence="4 5">B7-9</strain>
    </source>
</reference>
<evidence type="ECO:0000259" key="3">
    <source>
        <dbReference type="Pfam" id="PF00850"/>
    </source>
</evidence>
<protein>
    <submittedName>
        <fullName evidence="4">Deacetylase</fullName>
    </submittedName>
</protein>
<evidence type="ECO:0000313" key="5">
    <source>
        <dbReference type="Proteomes" id="UP000220922"/>
    </source>
</evidence>
<dbReference type="CDD" id="cd09993">
    <property type="entry name" value="HDAC_classIV"/>
    <property type="match status" value="1"/>
</dbReference>
<dbReference type="GO" id="GO:0040029">
    <property type="term" value="P:epigenetic regulation of gene expression"/>
    <property type="evidence" value="ECO:0007669"/>
    <property type="project" value="TreeGrafter"/>
</dbReference>
<dbReference type="OrthoDB" id="9808367at2"/>
<evidence type="ECO:0000256" key="1">
    <source>
        <dbReference type="ARBA" id="ARBA00005947"/>
    </source>
</evidence>
<feature type="domain" description="Histone deacetylase" evidence="3">
    <location>
        <begin position="17"/>
        <end position="279"/>
    </location>
</feature>
<dbReference type="InterPro" id="IPR023696">
    <property type="entry name" value="Ureohydrolase_dom_sf"/>
</dbReference>
<dbReference type="RefSeq" id="WP_097651328.1">
    <property type="nucleotide sequence ID" value="NZ_LYXE01000060.1"/>
</dbReference>
<comment type="similarity">
    <text evidence="1">Belongs to the histone deacetylase family.</text>
</comment>
<dbReference type="PANTHER" id="PTHR10625">
    <property type="entry name" value="HISTONE DEACETYLASE HDAC1-RELATED"/>
    <property type="match status" value="1"/>
</dbReference>
<dbReference type="GO" id="GO:0016787">
    <property type="term" value="F:hydrolase activity"/>
    <property type="evidence" value="ECO:0007669"/>
    <property type="project" value="UniProtKB-KW"/>
</dbReference>
<comment type="caution">
    <text evidence="4">The sequence shown here is derived from an EMBL/GenBank/DDBJ whole genome shotgun (WGS) entry which is preliminary data.</text>
</comment>
<evidence type="ECO:0000313" key="4">
    <source>
        <dbReference type="EMBL" id="PDW00041.1"/>
    </source>
</evidence>
<evidence type="ECO:0000256" key="2">
    <source>
        <dbReference type="ARBA" id="ARBA00022801"/>
    </source>
</evidence>
<dbReference type="InterPro" id="IPR037138">
    <property type="entry name" value="His_deacetylse_dom_sf"/>
</dbReference>
<dbReference type="PRINTS" id="PR01270">
    <property type="entry name" value="HDASUPER"/>
</dbReference>
<sequence>MQIFYSDTFVLPLPAGHRFPMAKYALLREQVVAAGLVAPEALRVPAAANDAELRLVHSPAYLGRVIAGTLSHQEIRRIGFPWSPQMVERSRRSVGATIEACRAALRDGVAVNLAGGTHHAFVDHGAGYCVLNDSAVAARVMQAEQRVQRVAVIDCDVHQGDGTAAIFADDTSVFTFSIHSATNFPFHKATSDLDIALPDGTSDDAYLDALEEGVLHTLEATRPELVLYLAGADPYFDDRLGRLALTKHGLAERDRIIFHYCHAAGLPVAVAMAGGYARMIGDTVAIHFQTISEAARWATK</sequence>
<dbReference type="InterPro" id="IPR000286">
    <property type="entry name" value="HDACs"/>
</dbReference>
<dbReference type="InterPro" id="IPR023801">
    <property type="entry name" value="His_deacetylse_dom"/>
</dbReference>
<organism evidence="4 5">
    <name type="scientific">Candidatus Chloroploca asiatica</name>
    <dbReference type="NCBI Taxonomy" id="1506545"/>
    <lineage>
        <taxon>Bacteria</taxon>
        <taxon>Bacillati</taxon>
        <taxon>Chloroflexota</taxon>
        <taxon>Chloroflexia</taxon>
        <taxon>Chloroflexales</taxon>
        <taxon>Chloroflexineae</taxon>
        <taxon>Oscillochloridaceae</taxon>
        <taxon>Candidatus Chloroploca</taxon>
    </lineage>
</organism>
<accession>A0A2H3KX91</accession>
<dbReference type="SUPFAM" id="SSF52768">
    <property type="entry name" value="Arginase/deacetylase"/>
    <property type="match status" value="1"/>
</dbReference>
<dbReference type="Pfam" id="PF00850">
    <property type="entry name" value="Hist_deacetyl"/>
    <property type="match status" value="1"/>
</dbReference>
<proteinExistence type="inferred from homology"/>
<gene>
    <name evidence="4" type="ORF">A9Q02_22055</name>
</gene>
<name>A0A2H3KX91_9CHLR</name>
<dbReference type="Gene3D" id="3.40.800.20">
    <property type="entry name" value="Histone deacetylase domain"/>
    <property type="match status" value="1"/>
</dbReference>
<dbReference type="PANTHER" id="PTHR10625:SF19">
    <property type="entry name" value="HISTONE DEACETYLASE 12"/>
    <property type="match status" value="1"/>
</dbReference>
<dbReference type="InterPro" id="IPR044150">
    <property type="entry name" value="HDAC_classIV"/>
</dbReference>
<dbReference type="Proteomes" id="UP000220922">
    <property type="component" value="Unassembled WGS sequence"/>
</dbReference>
<dbReference type="EMBL" id="LYXE01000060">
    <property type="protein sequence ID" value="PDW00041.1"/>
    <property type="molecule type" value="Genomic_DNA"/>
</dbReference>
<dbReference type="GO" id="GO:0004407">
    <property type="term" value="F:histone deacetylase activity"/>
    <property type="evidence" value="ECO:0007669"/>
    <property type="project" value="InterPro"/>
</dbReference>
<dbReference type="AlphaFoldDB" id="A0A2H3KX91"/>
<keyword evidence="5" id="KW-1185">Reference proteome</keyword>